<comment type="caution">
    <text evidence="1">The sequence shown here is derived from an EMBL/GenBank/DDBJ whole genome shotgun (WGS) entry which is preliminary data.</text>
</comment>
<evidence type="ECO:0000313" key="1">
    <source>
        <dbReference type="EMBL" id="KAB8194065.1"/>
    </source>
</evidence>
<dbReference type="EMBL" id="VDLX02000006">
    <property type="protein sequence ID" value="KAB8194065.1"/>
    <property type="molecule type" value="Genomic_DNA"/>
</dbReference>
<gene>
    <name evidence="1" type="ORF">FH608_017930</name>
</gene>
<organism evidence="1 2">
    <name type="scientific">Nonomuraea phyllanthi</name>
    <dbReference type="NCBI Taxonomy" id="2219224"/>
    <lineage>
        <taxon>Bacteria</taxon>
        <taxon>Bacillati</taxon>
        <taxon>Actinomycetota</taxon>
        <taxon>Actinomycetes</taxon>
        <taxon>Streptosporangiales</taxon>
        <taxon>Streptosporangiaceae</taxon>
        <taxon>Nonomuraea</taxon>
    </lineage>
</organism>
<accession>A0A5C4WHT1</accession>
<dbReference type="Proteomes" id="UP000312512">
    <property type="component" value="Unassembled WGS sequence"/>
</dbReference>
<protein>
    <submittedName>
        <fullName evidence="1">Uncharacterized protein</fullName>
    </submittedName>
</protein>
<reference evidence="1 2" key="1">
    <citation type="submission" date="2019-10" db="EMBL/GenBank/DDBJ databases">
        <title>Nonomuraea sp. nov., isolated from Phyllanthus amarus.</title>
        <authorList>
            <person name="Klykleung N."/>
            <person name="Tanasupawat S."/>
        </authorList>
    </citation>
    <scope>NUCLEOTIDE SEQUENCE [LARGE SCALE GENOMIC DNA]</scope>
    <source>
        <strain evidence="1 2">PA1-10</strain>
    </source>
</reference>
<dbReference type="AlphaFoldDB" id="A0A5C4WHT1"/>
<dbReference type="OrthoDB" id="9853726at2"/>
<proteinExistence type="predicted"/>
<dbReference type="RefSeq" id="WP_139631671.1">
    <property type="nucleotide sequence ID" value="NZ_VDLX02000006.1"/>
</dbReference>
<keyword evidence="2" id="KW-1185">Reference proteome</keyword>
<name>A0A5C4WHT1_9ACTN</name>
<evidence type="ECO:0000313" key="2">
    <source>
        <dbReference type="Proteomes" id="UP000312512"/>
    </source>
</evidence>
<sequence length="190" mass="20114">MTVVLYALGAIVAALIGYLVNQVPPIRKKWTTKARLVLVGTIFVLCLSSAAVAQWQLIAGRPAPVAEIQAPADGQKFKRGERVDIKLNRPVSDGHSLWLGYQNEAGGPWIIQAAMCSVVEESVDCGPLHVGHDAKDRSAFRLFLFDANPAAAAALGTGEVSSGGAGANRSYDTLPKGVVPISQKKNITLL</sequence>